<reference evidence="1 2" key="1">
    <citation type="submission" date="2019-10" db="EMBL/GenBank/DDBJ databases">
        <title>Taxonomy of Antarctic Massilia spp.: description of Massilia rubra sp. nov., Massilia aquatica sp. nov., Massilia mucilaginosa sp. nov., Massilia frigida sp. nov. isolated from streams, lakes and regoliths.</title>
        <authorList>
            <person name="Holochova P."/>
            <person name="Sedlacek I."/>
            <person name="Kralova S."/>
            <person name="Maslanova I."/>
            <person name="Busse H.-J."/>
            <person name="Stankova E."/>
            <person name="Vrbovska V."/>
            <person name="Kovarovic V."/>
            <person name="Bartak M."/>
            <person name="Svec P."/>
            <person name="Pantucek R."/>
        </authorList>
    </citation>
    <scope>NUCLEOTIDE SEQUENCE [LARGE SCALE GENOMIC DNA]</scope>
    <source>
        <strain evidence="1 2">CCM 8695</strain>
    </source>
</reference>
<organism evidence="1 2">
    <name type="scientific">Massilia frigida</name>
    <dbReference type="NCBI Taxonomy" id="2609281"/>
    <lineage>
        <taxon>Bacteria</taxon>
        <taxon>Pseudomonadati</taxon>
        <taxon>Pseudomonadota</taxon>
        <taxon>Betaproteobacteria</taxon>
        <taxon>Burkholderiales</taxon>
        <taxon>Oxalobacteraceae</taxon>
        <taxon>Telluria group</taxon>
        <taxon>Massilia</taxon>
    </lineage>
</organism>
<name>A0ABX0NKK9_9BURK</name>
<evidence type="ECO:0000313" key="2">
    <source>
        <dbReference type="Proteomes" id="UP000621455"/>
    </source>
</evidence>
<keyword evidence="2" id="KW-1185">Reference proteome</keyword>
<evidence type="ECO:0008006" key="3">
    <source>
        <dbReference type="Google" id="ProtNLM"/>
    </source>
</evidence>
<accession>A0ABX0NKK9</accession>
<dbReference type="InterPro" id="IPR001082">
    <property type="entry name" value="Pilin"/>
</dbReference>
<evidence type="ECO:0000313" key="1">
    <source>
        <dbReference type="EMBL" id="NHZ84165.1"/>
    </source>
</evidence>
<sequence>MILNHHDAHHGYQKPPWMPPVPARLPLNCTLSVTAADNGKADIICTIKAGPATGMAKKVIWSCGDAGRWTCAMEDIKRKYATAACPVNTWGLSRAGLGQVRQFTRRRRQPSIAACQSPGLPPCFSSTRTLLMTMPRSTALHVS</sequence>
<proteinExistence type="predicted"/>
<dbReference type="Proteomes" id="UP000621455">
    <property type="component" value="Unassembled WGS sequence"/>
</dbReference>
<gene>
    <name evidence="1" type="ORF">F2P44_33680</name>
</gene>
<dbReference type="EMBL" id="WHJG01000118">
    <property type="protein sequence ID" value="NHZ84165.1"/>
    <property type="molecule type" value="Genomic_DNA"/>
</dbReference>
<comment type="caution">
    <text evidence="1">The sequence shown here is derived from an EMBL/GenBank/DDBJ whole genome shotgun (WGS) entry which is preliminary data.</text>
</comment>
<dbReference type="Pfam" id="PF00114">
    <property type="entry name" value="Pilin"/>
    <property type="match status" value="1"/>
</dbReference>
<protein>
    <recommendedName>
        <fullName evidence="3">Ig-like domain-containing protein</fullName>
    </recommendedName>
</protein>